<dbReference type="EMBL" id="FNNI01000005">
    <property type="protein sequence ID" value="SDX46709.1"/>
    <property type="molecule type" value="Genomic_DNA"/>
</dbReference>
<dbReference type="Proteomes" id="UP000198500">
    <property type="component" value="Unassembled WGS sequence"/>
</dbReference>
<sequence length="154" mass="17763">MAWGLLAVAILVVVGLSLYALRLWREVKRREAFKRDEINRANQQCLESLDAIAKAMLDDQVDLTEGALRCKVLLEIIDPDLTDQDRFRVFAETYARTSHLHTHSSRLALSPRDRMKEDRERLAIESELDATIREAAREILAFRANWLSREVNTS</sequence>
<dbReference type="InterPro" id="IPR019617">
    <property type="entry name" value="DUF2489"/>
</dbReference>
<dbReference type="AlphaFoldDB" id="A0A1H3BZN2"/>
<protein>
    <recommendedName>
        <fullName evidence="1">DUF2489 domain-containing protein</fullName>
    </recommendedName>
</protein>
<dbReference type="Pfam" id="PF10675">
    <property type="entry name" value="DUF2489"/>
    <property type="match status" value="1"/>
</dbReference>
<name>A0A1H3BZN2_9GAMM</name>
<evidence type="ECO:0000259" key="1">
    <source>
        <dbReference type="Pfam" id="PF10675"/>
    </source>
</evidence>
<evidence type="ECO:0000313" key="2">
    <source>
        <dbReference type="EMBL" id="SDX46709.1"/>
    </source>
</evidence>
<proteinExistence type="predicted"/>
<dbReference type="STRING" id="574349.SAMN05443545_105355"/>
<gene>
    <name evidence="2" type="ORF">SAMN05443545_105355</name>
</gene>
<feature type="domain" description="DUF2489" evidence="1">
    <location>
        <begin position="13"/>
        <end position="139"/>
    </location>
</feature>
<evidence type="ECO:0000313" key="3">
    <source>
        <dbReference type="Proteomes" id="UP000198500"/>
    </source>
</evidence>
<reference evidence="2 3" key="1">
    <citation type="submission" date="2016-10" db="EMBL/GenBank/DDBJ databases">
        <authorList>
            <person name="de Groot N.N."/>
        </authorList>
    </citation>
    <scope>NUCLEOTIDE SEQUENCE [LARGE SCALE GENOMIC DNA]</scope>
    <source>
        <strain evidence="2 3">DSM 19219</strain>
    </source>
</reference>
<keyword evidence="3" id="KW-1185">Reference proteome</keyword>
<organism evidence="2 3">
    <name type="scientific">Aidingimonas halophila</name>
    <dbReference type="NCBI Taxonomy" id="574349"/>
    <lineage>
        <taxon>Bacteria</taxon>
        <taxon>Pseudomonadati</taxon>
        <taxon>Pseudomonadota</taxon>
        <taxon>Gammaproteobacteria</taxon>
        <taxon>Oceanospirillales</taxon>
        <taxon>Halomonadaceae</taxon>
        <taxon>Aidingimonas</taxon>
    </lineage>
</organism>
<accession>A0A1H3BZN2</accession>